<protein>
    <submittedName>
        <fullName evidence="3">Uncharacterized protein LOC106807332</fullName>
    </submittedName>
</protein>
<dbReference type="Proteomes" id="UP000695022">
    <property type="component" value="Unplaced"/>
</dbReference>
<gene>
    <name evidence="3" type="primary">LOC106807332</name>
</gene>
<keyword evidence="2" id="KW-1185">Reference proteome</keyword>
<dbReference type="Pfam" id="PF12259">
    <property type="entry name" value="Baculo_F"/>
    <property type="match status" value="1"/>
</dbReference>
<dbReference type="GeneID" id="106807332"/>
<feature type="transmembrane region" description="Helical" evidence="1">
    <location>
        <begin position="355"/>
        <end position="373"/>
    </location>
</feature>
<dbReference type="InterPro" id="IPR022048">
    <property type="entry name" value="Envelope_fusion-like"/>
</dbReference>
<proteinExistence type="predicted"/>
<reference evidence="3" key="1">
    <citation type="submission" date="2025-08" db="UniProtKB">
        <authorList>
            <consortium name="RefSeq"/>
        </authorList>
    </citation>
    <scope>IDENTIFICATION</scope>
</reference>
<evidence type="ECO:0000313" key="2">
    <source>
        <dbReference type="Proteomes" id="UP000695022"/>
    </source>
</evidence>
<keyword evidence="1" id="KW-0812">Transmembrane</keyword>
<accession>A0ABM1DYV6</accession>
<organism evidence="2 3">
    <name type="scientific">Priapulus caudatus</name>
    <name type="common">Priapulid worm</name>
    <dbReference type="NCBI Taxonomy" id="37621"/>
    <lineage>
        <taxon>Eukaryota</taxon>
        <taxon>Metazoa</taxon>
        <taxon>Ecdysozoa</taxon>
        <taxon>Scalidophora</taxon>
        <taxon>Priapulida</taxon>
        <taxon>Priapulimorpha</taxon>
        <taxon>Priapulimorphida</taxon>
        <taxon>Priapulidae</taxon>
        <taxon>Priapulus</taxon>
    </lineage>
</organism>
<dbReference type="RefSeq" id="XP_014665127.1">
    <property type="nucleotide sequence ID" value="XM_014809641.1"/>
</dbReference>
<evidence type="ECO:0000313" key="3">
    <source>
        <dbReference type="RefSeq" id="XP_014665127.1"/>
    </source>
</evidence>
<keyword evidence="1" id="KW-0472">Membrane</keyword>
<keyword evidence="1" id="KW-1133">Transmembrane helix</keyword>
<sequence length="468" mass="53125">MMMLTLQDVTNIVADLEHSLTSCLTGRLPISLVPPTHLLSILQSIKQVIPNYLAMPKALDDTILYYYSLLQTIVIPVENSFHILTFLPLKHVGQIFNIFQILPAPQYINGTQAHVYYVLDKEYIAFAQDKTRYFYPEPNLVRKCLHETHNICQAESEIYYVRGSKDCLVALFLRQAEHVQTYCQRRVKICANPKHLITYIGNGHWLLSPAKPFRLTVSCQTTSDQAPTITDIQISSRQLVSLQSGCSAHSADLTLPTFYFHESSVNLTRSLVNMLPKSLQTPTIWADLAQLAVKRGNATDLIPQNIVPPKLYESKDLDLAYDHLKDAIVNSRRLLDANEAAQNNFQSTHVQWHEIVIYVAIAGIAIIVLYCCCAPPHLRPRLCQSFTTPGTTATHTILQPTVQPLLQPVNATAPFVPQHLYPALHNEERETEMLHRVREHPLERVQAKEEVEMKTLPRSKYSTKKYAD</sequence>
<evidence type="ECO:0000256" key="1">
    <source>
        <dbReference type="SAM" id="Phobius"/>
    </source>
</evidence>
<name>A0ABM1DYV6_PRICU</name>